<organism evidence="2 3">
    <name type="scientific">Paracoccus lutimaris</name>
    <dbReference type="NCBI Taxonomy" id="1490030"/>
    <lineage>
        <taxon>Bacteria</taxon>
        <taxon>Pseudomonadati</taxon>
        <taxon>Pseudomonadota</taxon>
        <taxon>Alphaproteobacteria</taxon>
        <taxon>Rhodobacterales</taxon>
        <taxon>Paracoccaceae</taxon>
        <taxon>Paracoccus</taxon>
    </lineage>
</organism>
<evidence type="ECO:0000313" key="2">
    <source>
        <dbReference type="EMBL" id="RCW81701.1"/>
    </source>
</evidence>
<comment type="caution">
    <text evidence="2">The sequence shown here is derived from an EMBL/GenBank/DDBJ whole genome shotgun (WGS) entry which is preliminary data.</text>
</comment>
<dbReference type="Proteomes" id="UP000253345">
    <property type="component" value="Unassembled WGS sequence"/>
</dbReference>
<dbReference type="InterPro" id="IPR052164">
    <property type="entry name" value="Anthracycline_SecMetBiosynth"/>
</dbReference>
<sequence>MYQGKPCWFELATNPGTLPAAEAFYSKVFGWDFADAGMEGMNYHLAEYGDDMIAGTMEMPADVVGMPPAWMIYLDVDDADAAAARIRSLGGRIFREPADIPGTGRFAIASDPQGAAFGLLAPLPMDPEPPVESGAWNQRKESHGNWIELMSTDPDAGFDFYAALFGWTKSMAVEMGEMGTYQVFAWRGADIGGMMGLGNAPQSCWLPYFGVNGVKDAITRISDAGGAVLHGPVEVPGPAYIAMARDPQGAHFAIVGPLEQAE</sequence>
<protein>
    <recommendedName>
        <fullName evidence="1">VOC domain-containing protein</fullName>
    </recommendedName>
</protein>
<keyword evidence="3" id="KW-1185">Reference proteome</keyword>
<dbReference type="InterPro" id="IPR037523">
    <property type="entry name" value="VOC_core"/>
</dbReference>
<dbReference type="InterPro" id="IPR029068">
    <property type="entry name" value="Glyas_Bleomycin-R_OHBP_Dase"/>
</dbReference>
<dbReference type="OrthoDB" id="9793039at2"/>
<dbReference type="Pfam" id="PF00903">
    <property type="entry name" value="Glyoxalase"/>
    <property type="match status" value="1"/>
</dbReference>
<dbReference type="CDD" id="cd07247">
    <property type="entry name" value="SgaA_N_like"/>
    <property type="match status" value="2"/>
</dbReference>
<dbReference type="EMBL" id="QPJL01000014">
    <property type="protein sequence ID" value="RCW81701.1"/>
    <property type="molecule type" value="Genomic_DNA"/>
</dbReference>
<feature type="domain" description="VOC" evidence="1">
    <location>
        <begin position="143"/>
        <end position="257"/>
    </location>
</feature>
<proteinExistence type="predicted"/>
<dbReference type="Gene3D" id="3.10.180.10">
    <property type="entry name" value="2,3-Dihydroxybiphenyl 1,2-Dioxygenase, domain 1"/>
    <property type="match status" value="2"/>
</dbReference>
<reference evidence="2 3" key="1">
    <citation type="submission" date="2018-07" db="EMBL/GenBank/DDBJ databases">
        <title>Genomic Encyclopedia of Type Strains, Phase III (KMG-III): the genomes of soil and plant-associated and newly described type strains.</title>
        <authorList>
            <person name="Whitman W."/>
        </authorList>
    </citation>
    <scope>NUCLEOTIDE SEQUENCE [LARGE SCALE GENOMIC DNA]</scope>
    <source>
        <strain evidence="2 3">CECT 8525</strain>
    </source>
</reference>
<evidence type="ECO:0000259" key="1">
    <source>
        <dbReference type="PROSITE" id="PS51819"/>
    </source>
</evidence>
<dbReference type="PANTHER" id="PTHR33993:SF14">
    <property type="entry name" value="GB|AAF24581.1"/>
    <property type="match status" value="1"/>
</dbReference>
<dbReference type="PROSITE" id="PS51819">
    <property type="entry name" value="VOC"/>
    <property type="match status" value="2"/>
</dbReference>
<feature type="domain" description="VOC" evidence="1">
    <location>
        <begin position="5"/>
        <end position="122"/>
    </location>
</feature>
<dbReference type="AlphaFoldDB" id="A0A368YNA1"/>
<evidence type="ECO:0000313" key="3">
    <source>
        <dbReference type="Proteomes" id="UP000253345"/>
    </source>
</evidence>
<dbReference type="InterPro" id="IPR004360">
    <property type="entry name" value="Glyas_Fos-R_dOase_dom"/>
</dbReference>
<dbReference type="PANTHER" id="PTHR33993">
    <property type="entry name" value="GLYOXALASE-RELATED"/>
    <property type="match status" value="1"/>
</dbReference>
<dbReference type="SUPFAM" id="SSF54593">
    <property type="entry name" value="Glyoxalase/Bleomycin resistance protein/Dihydroxybiphenyl dioxygenase"/>
    <property type="match status" value="2"/>
</dbReference>
<name>A0A368YNA1_9RHOB</name>
<gene>
    <name evidence="2" type="ORF">DFP89_11425</name>
</gene>
<dbReference type="RefSeq" id="WP_114349838.1">
    <property type="nucleotide sequence ID" value="NZ_QPJL01000014.1"/>
</dbReference>
<accession>A0A368YNA1</accession>